<dbReference type="AlphaFoldDB" id="A0A8K0SJB2"/>
<dbReference type="InterPro" id="IPR031352">
    <property type="entry name" value="SesA"/>
</dbReference>
<organism evidence="3 4">
    <name type="scientific">Stachybotrys elegans</name>
    <dbReference type="NCBI Taxonomy" id="80388"/>
    <lineage>
        <taxon>Eukaryota</taxon>
        <taxon>Fungi</taxon>
        <taxon>Dikarya</taxon>
        <taxon>Ascomycota</taxon>
        <taxon>Pezizomycotina</taxon>
        <taxon>Sordariomycetes</taxon>
        <taxon>Hypocreomycetidae</taxon>
        <taxon>Hypocreales</taxon>
        <taxon>Stachybotryaceae</taxon>
        <taxon>Stachybotrys</taxon>
    </lineage>
</organism>
<dbReference type="Pfam" id="PF17106">
    <property type="entry name" value="NACHT_sigma"/>
    <property type="match status" value="1"/>
</dbReference>
<feature type="domain" description="NACHT-NTPase and P-loop NTPases N-terminal" evidence="2">
    <location>
        <begin position="10"/>
        <end position="127"/>
    </location>
</feature>
<evidence type="ECO:0000259" key="2">
    <source>
        <dbReference type="Pfam" id="PF17107"/>
    </source>
</evidence>
<name>A0A8K0SJB2_9HYPO</name>
<evidence type="ECO:0000259" key="1">
    <source>
        <dbReference type="Pfam" id="PF17106"/>
    </source>
</evidence>
<proteinExistence type="predicted"/>
<dbReference type="EMBL" id="JAGPNK010000018">
    <property type="protein sequence ID" value="KAH7305577.1"/>
    <property type="molecule type" value="Genomic_DNA"/>
</dbReference>
<evidence type="ECO:0000313" key="3">
    <source>
        <dbReference type="EMBL" id="KAH7305577.1"/>
    </source>
</evidence>
<accession>A0A8K0SJB2</accession>
<sequence length="206" mass="22080">MASTDVISLISGIIKNLEATAEAYTIVNNDKTLPEAFHEAGRGLPIVGEALKTAETGLQKRDQAEDAQNAISILGVSNERSKLSRGIFKDVSEAQETSRFECYKAAVQSRGELVEMLVVEMMKDTYALAKDSAIEATMEPHIMALGDAIDKLSKMESSVPNGQSGNTFSHWGSGDQFNAIGRGTQNINKGSGHQFTGVTFSGSVTF</sequence>
<dbReference type="OrthoDB" id="674604at2759"/>
<dbReference type="Pfam" id="PF17107">
    <property type="entry name" value="SesA"/>
    <property type="match status" value="1"/>
</dbReference>
<comment type="caution">
    <text evidence="3">The sequence shown here is derived from an EMBL/GenBank/DDBJ whole genome shotgun (WGS) entry which is preliminary data.</text>
</comment>
<gene>
    <name evidence="3" type="ORF">B0I35DRAFT_113397</name>
</gene>
<dbReference type="InterPro" id="IPR031353">
    <property type="entry name" value="NACHT_sigma"/>
</dbReference>
<feature type="domain" description="NACHT-NTPase sigma" evidence="1">
    <location>
        <begin position="167"/>
        <end position="206"/>
    </location>
</feature>
<protein>
    <recommendedName>
        <fullName evidence="5">NACHT-NTPase and P-loop NTPases N-terminal domain-containing protein</fullName>
    </recommendedName>
</protein>
<dbReference type="Proteomes" id="UP000813444">
    <property type="component" value="Unassembled WGS sequence"/>
</dbReference>
<evidence type="ECO:0008006" key="5">
    <source>
        <dbReference type="Google" id="ProtNLM"/>
    </source>
</evidence>
<evidence type="ECO:0000313" key="4">
    <source>
        <dbReference type="Proteomes" id="UP000813444"/>
    </source>
</evidence>
<keyword evidence="4" id="KW-1185">Reference proteome</keyword>
<reference evidence="3" key="1">
    <citation type="journal article" date="2021" name="Nat. Commun.">
        <title>Genetic determinants of endophytism in the Arabidopsis root mycobiome.</title>
        <authorList>
            <person name="Mesny F."/>
            <person name="Miyauchi S."/>
            <person name="Thiergart T."/>
            <person name="Pickel B."/>
            <person name="Atanasova L."/>
            <person name="Karlsson M."/>
            <person name="Huettel B."/>
            <person name="Barry K.W."/>
            <person name="Haridas S."/>
            <person name="Chen C."/>
            <person name="Bauer D."/>
            <person name="Andreopoulos W."/>
            <person name="Pangilinan J."/>
            <person name="LaButti K."/>
            <person name="Riley R."/>
            <person name="Lipzen A."/>
            <person name="Clum A."/>
            <person name="Drula E."/>
            <person name="Henrissat B."/>
            <person name="Kohler A."/>
            <person name="Grigoriev I.V."/>
            <person name="Martin F.M."/>
            <person name="Hacquard S."/>
        </authorList>
    </citation>
    <scope>NUCLEOTIDE SEQUENCE</scope>
    <source>
        <strain evidence="3">MPI-CAGE-CH-0235</strain>
    </source>
</reference>